<dbReference type="GO" id="GO:0003677">
    <property type="term" value="F:DNA binding"/>
    <property type="evidence" value="ECO:0007669"/>
    <property type="project" value="UniProtKB-KW"/>
</dbReference>
<dbReference type="SMART" id="SM00419">
    <property type="entry name" value="HTH_CRP"/>
    <property type="match status" value="1"/>
</dbReference>
<dbReference type="InterPro" id="IPR000595">
    <property type="entry name" value="cNMP-bd_dom"/>
</dbReference>
<gene>
    <name evidence="6" type="ORF">LKD48_13690</name>
</gene>
<evidence type="ECO:0000256" key="3">
    <source>
        <dbReference type="ARBA" id="ARBA00023163"/>
    </source>
</evidence>
<dbReference type="Pfam" id="PF00027">
    <property type="entry name" value="cNMP_binding"/>
    <property type="match status" value="1"/>
</dbReference>
<dbReference type="EMBL" id="JAJEQN010000043">
    <property type="protein sequence ID" value="MCC2222660.1"/>
    <property type="molecule type" value="Genomic_DNA"/>
</dbReference>
<feature type="domain" description="Cyclic nucleotide-binding" evidence="4">
    <location>
        <begin position="14"/>
        <end position="112"/>
    </location>
</feature>
<dbReference type="RefSeq" id="WP_308732298.1">
    <property type="nucleotide sequence ID" value="NZ_JAJEQN010000043.1"/>
</dbReference>
<dbReference type="GO" id="GO:0005829">
    <property type="term" value="C:cytosol"/>
    <property type="evidence" value="ECO:0007669"/>
    <property type="project" value="TreeGrafter"/>
</dbReference>
<dbReference type="GO" id="GO:0003700">
    <property type="term" value="F:DNA-binding transcription factor activity"/>
    <property type="evidence" value="ECO:0007669"/>
    <property type="project" value="TreeGrafter"/>
</dbReference>
<feature type="domain" description="HTH crp-type" evidence="5">
    <location>
        <begin position="155"/>
        <end position="223"/>
    </location>
</feature>
<evidence type="ECO:0000313" key="7">
    <source>
        <dbReference type="Proteomes" id="UP001198200"/>
    </source>
</evidence>
<organism evidence="6 7">
    <name type="scientific">Anthropogastromicrobium aceti</name>
    <dbReference type="NCBI Taxonomy" id="2981768"/>
    <lineage>
        <taxon>Bacteria</taxon>
        <taxon>Bacillati</taxon>
        <taxon>Bacillota</taxon>
        <taxon>Clostridia</taxon>
        <taxon>Lachnospirales</taxon>
        <taxon>Lachnospiraceae</taxon>
        <taxon>Anthropogastromicrobium</taxon>
    </lineage>
</organism>
<keyword evidence="3" id="KW-0804">Transcription</keyword>
<dbReference type="InterPro" id="IPR036390">
    <property type="entry name" value="WH_DNA-bd_sf"/>
</dbReference>
<dbReference type="CDD" id="cd00038">
    <property type="entry name" value="CAP_ED"/>
    <property type="match status" value="1"/>
</dbReference>
<dbReference type="Pfam" id="PF13545">
    <property type="entry name" value="HTH_Crp_2"/>
    <property type="match status" value="1"/>
</dbReference>
<dbReference type="PROSITE" id="PS50042">
    <property type="entry name" value="CNMP_BINDING_3"/>
    <property type="match status" value="1"/>
</dbReference>
<dbReference type="Gene3D" id="2.60.120.10">
    <property type="entry name" value="Jelly Rolls"/>
    <property type="match status" value="1"/>
</dbReference>
<dbReference type="PANTHER" id="PTHR24567">
    <property type="entry name" value="CRP FAMILY TRANSCRIPTIONAL REGULATORY PROTEIN"/>
    <property type="match status" value="1"/>
</dbReference>
<proteinExistence type="predicted"/>
<comment type="caution">
    <text evidence="6">The sequence shown here is derived from an EMBL/GenBank/DDBJ whole genome shotgun (WGS) entry which is preliminary data.</text>
</comment>
<dbReference type="InterPro" id="IPR050397">
    <property type="entry name" value="Env_Response_Regulators"/>
</dbReference>
<dbReference type="SUPFAM" id="SSF51206">
    <property type="entry name" value="cAMP-binding domain-like"/>
    <property type="match status" value="1"/>
</dbReference>
<evidence type="ECO:0000259" key="4">
    <source>
        <dbReference type="PROSITE" id="PS50042"/>
    </source>
</evidence>
<accession>A0AAE3E6B2</accession>
<dbReference type="SMART" id="SM00100">
    <property type="entry name" value="cNMP"/>
    <property type="match status" value="1"/>
</dbReference>
<dbReference type="Proteomes" id="UP001198200">
    <property type="component" value="Unassembled WGS sequence"/>
</dbReference>
<dbReference type="PANTHER" id="PTHR24567:SF58">
    <property type="entry name" value="CYCLIC AMP-BINDING REGULATORY PROTEIN"/>
    <property type="match status" value="1"/>
</dbReference>
<sequence length="228" mass="25762">MKEYLPIIKARSGLFRGIEESELEKLFGCLEARKQTYRKEEYILREGEQTKVLGLVLSGSVLIVQDDVWGGRNVLSVLGPGQCFAEVFACVPGSVLNVSVEAKEDTTVLFLNVGRILSICPDGCSFHAQLIQNLLIDMAQKNRKLSEKITHMAKRSTREKLLSYLSEQAVKNKSSEFEIPYNRQQLADYLGVDRSGLSVQLCRLRDEGMLTFHKNKIRLIYKDSIGMI</sequence>
<keyword evidence="2" id="KW-0238">DNA-binding</keyword>
<evidence type="ECO:0000313" key="6">
    <source>
        <dbReference type="EMBL" id="MCC2222660.1"/>
    </source>
</evidence>
<dbReference type="InterPro" id="IPR012318">
    <property type="entry name" value="HTH_CRP"/>
</dbReference>
<dbReference type="SUPFAM" id="SSF46785">
    <property type="entry name" value="Winged helix' DNA-binding domain"/>
    <property type="match status" value="1"/>
</dbReference>
<name>A0AAE3E6B2_9FIRM</name>
<evidence type="ECO:0000259" key="5">
    <source>
        <dbReference type="PROSITE" id="PS51063"/>
    </source>
</evidence>
<evidence type="ECO:0000256" key="2">
    <source>
        <dbReference type="ARBA" id="ARBA00023125"/>
    </source>
</evidence>
<reference evidence="6 7" key="1">
    <citation type="submission" date="2021-10" db="EMBL/GenBank/DDBJ databases">
        <title>Anaerobic single-cell dispensing facilitates the cultivation of human gut bacteria.</title>
        <authorList>
            <person name="Afrizal A."/>
        </authorList>
    </citation>
    <scope>NUCLEOTIDE SEQUENCE [LARGE SCALE GENOMIC DNA]</scope>
    <source>
        <strain evidence="6 7">CLA-AA-H224</strain>
    </source>
</reference>
<dbReference type="InterPro" id="IPR014710">
    <property type="entry name" value="RmlC-like_jellyroll"/>
</dbReference>
<keyword evidence="1" id="KW-0805">Transcription regulation</keyword>
<evidence type="ECO:0000256" key="1">
    <source>
        <dbReference type="ARBA" id="ARBA00023015"/>
    </source>
</evidence>
<dbReference type="InterPro" id="IPR018490">
    <property type="entry name" value="cNMP-bd_dom_sf"/>
</dbReference>
<dbReference type="PROSITE" id="PS51063">
    <property type="entry name" value="HTH_CRP_2"/>
    <property type="match status" value="1"/>
</dbReference>
<dbReference type="AlphaFoldDB" id="A0AAE3E6B2"/>
<protein>
    <submittedName>
        <fullName evidence="6">Crp/Fnr family transcriptional regulator</fullName>
    </submittedName>
</protein>
<keyword evidence="7" id="KW-1185">Reference proteome</keyword>